<name>A0A6P8E424_PUNGR</name>
<dbReference type="InterPro" id="IPR021109">
    <property type="entry name" value="Peptidase_aspartic_dom_sf"/>
</dbReference>
<dbReference type="GO" id="GO:0004190">
    <property type="term" value="F:aspartic-type endopeptidase activity"/>
    <property type="evidence" value="ECO:0007669"/>
    <property type="project" value="UniProtKB-KW"/>
</dbReference>
<organism evidence="8 9">
    <name type="scientific">Punica granatum</name>
    <name type="common">Pomegranate</name>
    <dbReference type="NCBI Taxonomy" id="22663"/>
    <lineage>
        <taxon>Eukaryota</taxon>
        <taxon>Viridiplantae</taxon>
        <taxon>Streptophyta</taxon>
        <taxon>Embryophyta</taxon>
        <taxon>Tracheophyta</taxon>
        <taxon>Spermatophyta</taxon>
        <taxon>Magnoliopsida</taxon>
        <taxon>eudicotyledons</taxon>
        <taxon>Gunneridae</taxon>
        <taxon>Pentapetalae</taxon>
        <taxon>rosids</taxon>
        <taxon>malvids</taxon>
        <taxon>Myrtales</taxon>
        <taxon>Lythraceae</taxon>
        <taxon>Punica</taxon>
    </lineage>
</organism>
<feature type="active site" evidence="6">
    <location>
        <position position="117"/>
    </location>
</feature>
<dbReference type="OrthoDB" id="2747330at2759"/>
<evidence type="ECO:0000256" key="2">
    <source>
        <dbReference type="ARBA" id="ARBA00022670"/>
    </source>
</evidence>
<evidence type="ECO:0000313" key="9">
    <source>
        <dbReference type="RefSeq" id="XP_031400196.1"/>
    </source>
</evidence>
<dbReference type="PANTHER" id="PTHR13683">
    <property type="entry name" value="ASPARTYL PROTEASES"/>
    <property type="match status" value="1"/>
</dbReference>
<keyword evidence="4" id="KW-0378">Hydrolase</keyword>
<keyword evidence="2" id="KW-0645">Protease</keyword>
<dbReference type="Gene3D" id="2.40.70.10">
    <property type="entry name" value="Acid Proteases"/>
    <property type="match status" value="2"/>
</dbReference>
<keyword evidence="8" id="KW-1185">Reference proteome</keyword>
<dbReference type="GO" id="GO:0006508">
    <property type="term" value="P:proteolysis"/>
    <property type="evidence" value="ECO:0007669"/>
    <property type="project" value="UniProtKB-KW"/>
</dbReference>
<dbReference type="Pfam" id="PF14543">
    <property type="entry name" value="TAXi_N"/>
    <property type="match status" value="1"/>
</dbReference>
<sequence>MEVEESNLPKMAKAIVQRPLSIVFRIMGVRAFLAVAALLVLSATVASGKVAFEVHSKFKGRQRSLSDLWEHDSTRHGRLLSAVDLPLGGSGNATSTGLYYAKIGLGSPSQDYYVQVDTGSDNLWVLCSSCNSCPTMSYLGLKLEYYDPKGSSTGNSVTCDQEFCRYANNGAIPDCKSDMQCKYNVTYGDGSSSAGYYFKDYVHLNQGTRNLQSSLANASIIFGCATNQSGNLAMASGALSGLMGFGQSNTSVLSQLASAGKVKKIFAHCLDNKRGGGIFTIGEIVQPIVKTTPLVPHQSHYNIVMKAIEVDGEAIQLSMGILGLLYDEIEAIVDSGTTLAYLPGDIYDSVMSKIMAKQPGLVLRIVDNTFSCFDFSGNMDDGFPAVKFQFAGSLNLTVYPHDYLFQHENGWCFGWLRSSVQYGGKEVVLLGDLVLSNKLVIYNLVNQTIGWVDYNCSSSIQVKDEKSGATHTVGTHNLSPSSAPVVGRTLTWFLLIPAVLYSLAW</sequence>
<dbReference type="InterPro" id="IPR032861">
    <property type="entry name" value="TAXi_N"/>
</dbReference>
<evidence type="ECO:0000259" key="7">
    <source>
        <dbReference type="PROSITE" id="PS51767"/>
    </source>
</evidence>
<keyword evidence="5" id="KW-0325">Glycoprotein</keyword>
<feature type="active site" evidence="6">
    <location>
        <position position="334"/>
    </location>
</feature>
<evidence type="ECO:0000313" key="8">
    <source>
        <dbReference type="Proteomes" id="UP000515151"/>
    </source>
</evidence>
<gene>
    <name evidence="9" type="primary">LOC116210461</name>
</gene>
<dbReference type="Pfam" id="PF14541">
    <property type="entry name" value="TAXi_C"/>
    <property type="match status" value="1"/>
</dbReference>
<dbReference type="CDD" id="cd05476">
    <property type="entry name" value="pepsin_A_like_plant"/>
    <property type="match status" value="1"/>
</dbReference>
<accession>A0A6P8E424</accession>
<protein>
    <submittedName>
        <fullName evidence="9">Aspartic proteinase-like protein 2</fullName>
    </submittedName>
</protein>
<dbReference type="InterPro" id="IPR001461">
    <property type="entry name" value="Aspartic_peptidase_A1"/>
</dbReference>
<feature type="domain" description="Peptidase A1" evidence="7">
    <location>
        <begin position="99"/>
        <end position="452"/>
    </location>
</feature>
<reference evidence="8" key="1">
    <citation type="journal article" date="2020" name="Plant Biotechnol. J.">
        <title>The pomegranate (Punica granatum L.) draft genome dissects genetic divergence between soft- and hard-seeded cultivars.</title>
        <authorList>
            <person name="Luo X."/>
            <person name="Li H."/>
            <person name="Wu Z."/>
            <person name="Yao W."/>
            <person name="Zhao P."/>
            <person name="Cao D."/>
            <person name="Yu H."/>
            <person name="Li K."/>
            <person name="Poudel K."/>
            <person name="Zhao D."/>
            <person name="Zhang F."/>
            <person name="Xia X."/>
            <person name="Chen L."/>
            <person name="Wang Q."/>
            <person name="Jing D."/>
            <person name="Cao S."/>
        </authorList>
    </citation>
    <scope>NUCLEOTIDE SEQUENCE [LARGE SCALE GENOMIC DNA]</scope>
    <source>
        <strain evidence="8">cv. Tunisia</strain>
    </source>
</reference>
<keyword evidence="3" id="KW-0064">Aspartyl protease</keyword>
<evidence type="ECO:0000256" key="3">
    <source>
        <dbReference type="ARBA" id="ARBA00022750"/>
    </source>
</evidence>
<dbReference type="Proteomes" id="UP000515151">
    <property type="component" value="Chromosome 6"/>
</dbReference>
<dbReference type="PRINTS" id="PR00792">
    <property type="entry name" value="PEPSIN"/>
</dbReference>
<comment type="similarity">
    <text evidence="1">Belongs to the peptidase A1 family.</text>
</comment>
<proteinExistence type="inferred from homology"/>
<dbReference type="SUPFAM" id="SSF50630">
    <property type="entry name" value="Acid proteases"/>
    <property type="match status" value="1"/>
</dbReference>
<dbReference type="AlphaFoldDB" id="A0A6P8E424"/>
<evidence type="ECO:0000256" key="4">
    <source>
        <dbReference type="ARBA" id="ARBA00022801"/>
    </source>
</evidence>
<dbReference type="RefSeq" id="XP_031400196.1">
    <property type="nucleotide sequence ID" value="XM_031544336.1"/>
</dbReference>
<dbReference type="InterPro" id="IPR034161">
    <property type="entry name" value="Pepsin-like_plant"/>
</dbReference>
<evidence type="ECO:0000256" key="5">
    <source>
        <dbReference type="ARBA" id="ARBA00023180"/>
    </source>
</evidence>
<evidence type="ECO:0000256" key="1">
    <source>
        <dbReference type="ARBA" id="ARBA00007447"/>
    </source>
</evidence>
<dbReference type="InterPro" id="IPR033121">
    <property type="entry name" value="PEPTIDASE_A1"/>
</dbReference>
<evidence type="ECO:0000256" key="6">
    <source>
        <dbReference type="PIRSR" id="PIRSR601461-1"/>
    </source>
</evidence>
<dbReference type="InterPro" id="IPR032799">
    <property type="entry name" value="TAXi_C"/>
</dbReference>
<dbReference type="PANTHER" id="PTHR13683:SF768">
    <property type="entry name" value="EUKARYOTIC ASPARTYL PROTEASE FAMILY PROTEIN"/>
    <property type="match status" value="1"/>
</dbReference>
<reference evidence="9" key="2">
    <citation type="submission" date="2025-08" db="UniProtKB">
        <authorList>
            <consortium name="RefSeq"/>
        </authorList>
    </citation>
    <scope>IDENTIFICATION</scope>
    <source>
        <tissue evidence="9">Leaf</tissue>
    </source>
</reference>
<dbReference type="GeneID" id="116210461"/>
<dbReference type="PROSITE" id="PS51767">
    <property type="entry name" value="PEPTIDASE_A1"/>
    <property type="match status" value="1"/>
</dbReference>